<evidence type="ECO:0000256" key="1">
    <source>
        <dbReference type="SAM" id="MobiDB-lite"/>
    </source>
</evidence>
<proteinExistence type="predicted"/>
<keyword evidence="3" id="KW-1185">Reference proteome</keyword>
<reference evidence="3" key="1">
    <citation type="submission" date="2022-10" db="EMBL/GenBank/DDBJ databases">
        <title>Genome assembly of Pristionchus species.</title>
        <authorList>
            <person name="Yoshida K."/>
            <person name="Sommer R.J."/>
        </authorList>
    </citation>
    <scope>NUCLEOTIDE SEQUENCE [LARGE SCALE GENOMIC DNA]</scope>
    <source>
        <strain evidence="3">RS5460</strain>
    </source>
</reference>
<dbReference type="AlphaFoldDB" id="A0AAN5C782"/>
<name>A0AAN5C782_9BILA</name>
<gene>
    <name evidence="2" type="ORF">PMAYCL1PPCAC_01251</name>
</gene>
<comment type="caution">
    <text evidence="2">The sequence shown here is derived from an EMBL/GenBank/DDBJ whole genome shotgun (WGS) entry which is preliminary data.</text>
</comment>
<organism evidence="2 3">
    <name type="scientific">Pristionchus mayeri</name>
    <dbReference type="NCBI Taxonomy" id="1317129"/>
    <lineage>
        <taxon>Eukaryota</taxon>
        <taxon>Metazoa</taxon>
        <taxon>Ecdysozoa</taxon>
        <taxon>Nematoda</taxon>
        <taxon>Chromadorea</taxon>
        <taxon>Rhabditida</taxon>
        <taxon>Rhabditina</taxon>
        <taxon>Diplogasteromorpha</taxon>
        <taxon>Diplogasteroidea</taxon>
        <taxon>Neodiplogasteridae</taxon>
        <taxon>Pristionchus</taxon>
    </lineage>
</organism>
<protein>
    <submittedName>
        <fullName evidence="2">Uncharacterized protein</fullName>
    </submittedName>
</protein>
<feature type="non-terminal residue" evidence="2">
    <location>
        <position position="1"/>
    </location>
</feature>
<accession>A0AAN5C782</accession>
<sequence length="312" mass="34924">RERAKVRESVFIDCSHCVLHLLVGHEHDYGRRESADVRHQETLVQSRYALAAHRPRQRAPDALVRRVVVLHSRAHHLVGVGHRHCQHLRERREEEVVGERQLRGPLQSELHRPSLLQMRVDHHLHCAVRRPDQSRHESLRGPPHALLSHDLLHAVCHAGVLLRARLVLQTKPRLHQPDRVREAHHGGARCEGAPKTGEMRGCLREGGTGSRSHPLVTMEVGAPGEGSAENIRSEALVETAHTLSTCDLKGCVQIAAVLRSEGTTLVCGVANLEQIHGVADESGQHAARETSQQVLIVFQPRHRVRTESNCRE</sequence>
<evidence type="ECO:0000313" key="2">
    <source>
        <dbReference type="EMBL" id="GMR31056.1"/>
    </source>
</evidence>
<feature type="non-terminal residue" evidence="2">
    <location>
        <position position="312"/>
    </location>
</feature>
<dbReference type="EMBL" id="BTRK01000001">
    <property type="protein sequence ID" value="GMR31056.1"/>
    <property type="molecule type" value="Genomic_DNA"/>
</dbReference>
<evidence type="ECO:0000313" key="3">
    <source>
        <dbReference type="Proteomes" id="UP001328107"/>
    </source>
</evidence>
<feature type="region of interest" description="Disordered" evidence="1">
    <location>
        <begin position="179"/>
        <end position="198"/>
    </location>
</feature>
<dbReference type="Proteomes" id="UP001328107">
    <property type="component" value="Unassembled WGS sequence"/>
</dbReference>